<organism evidence="11 12">
    <name type="scientific">Cellvibrio fibrivorans</name>
    <dbReference type="NCBI Taxonomy" id="126350"/>
    <lineage>
        <taxon>Bacteria</taxon>
        <taxon>Pseudomonadati</taxon>
        <taxon>Pseudomonadota</taxon>
        <taxon>Gammaproteobacteria</taxon>
        <taxon>Cellvibrionales</taxon>
        <taxon>Cellvibrionaceae</taxon>
        <taxon>Cellvibrio</taxon>
    </lineage>
</organism>
<evidence type="ECO:0000256" key="6">
    <source>
        <dbReference type="ARBA" id="ARBA00022801"/>
    </source>
</evidence>
<evidence type="ECO:0000313" key="12">
    <source>
        <dbReference type="Proteomes" id="UP001253595"/>
    </source>
</evidence>
<evidence type="ECO:0000256" key="8">
    <source>
        <dbReference type="ARBA" id="ARBA00023049"/>
    </source>
</evidence>
<sequence length="445" mass="48893">MTASCSMVDFNTGLLEFLYSSPTAFHATKNIAGKLLAASFIPLYEGDIWQLEPGKRYLVMRNDSSIIAFVYGKSPLLDSGIRMLGAHTDSPCLKVKPRAELNRRGYFQLGVEVYGGALLAPWYDRDLSMAGRVTYRDQSDQIASALVDFERPVAVVPSLAIHLDREANNARSINAQKDIVPLLLQLPAEDAALPDFRGLLHAELLRQQPDLAIKQVLDYEISLYDTQPPAIIGFEQDFIASARLDNLLSCFIGLQALLEADDQVSSLLICTDHEEVGSASCCGAKGPMLQQFLERLLPDGETRARVIERSMMISADNAHGIHPNFMDKHDENHGPLLNRGPVIKVNANQRYATTSETSAFFRLLCEAAEVPVQEFVARTDMGCGSTIGPVVASEVGVKTIDVGSPTFAMHSIRELAGARDGWYLYKAAVEFFSYSKAPFALISRS</sequence>
<keyword evidence="8 9" id="KW-0482">Metalloprotease</keyword>
<dbReference type="InterPro" id="IPR023358">
    <property type="entry name" value="Peptidase_M18_dom2"/>
</dbReference>
<comment type="similarity">
    <text evidence="2 9">Belongs to the peptidase M18 family.</text>
</comment>
<evidence type="ECO:0000256" key="1">
    <source>
        <dbReference type="ARBA" id="ARBA00001947"/>
    </source>
</evidence>
<dbReference type="Pfam" id="PF02127">
    <property type="entry name" value="Peptidase_M18"/>
    <property type="match status" value="1"/>
</dbReference>
<name>A0ABU1UWX7_9GAMM</name>
<reference evidence="11 12" key="1">
    <citation type="submission" date="2023-07" db="EMBL/GenBank/DDBJ databases">
        <title>Sorghum-associated microbial communities from plants grown in Nebraska, USA.</title>
        <authorList>
            <person name="Schachtman D."/>
        </authorList>
    </citation>
    <scope>NUCLEOTIDE SEQUENCE [LARGE SCALE GENOMIC DNA]</scope>
    <source>
        <strain evidence="11 12">BE190</strain>
    </source>
</reference>
<gene>
    <name evidence="11" type="ORF">J2X05_001667</name>
</gene>
<evidence type="ECO:0000313" key="11">
    <source>
        <dbReference type="EMBL" id="MDR7089661.1"/>
    </source>
</evidence>
<evidence type="ECO:0000256" key="2">
    <source>
        <dbReference type="ARBA" id="ARBA00008290"/>
    </source>
</evidence>
<evidence type="ECO:0000256" key="5">
    <source>
        <dbReference type="ARBA" id="ARBA00022723"/>
    </source>
</evidence>
<dbReference type="PRINTS" id="PR00932">
    <property type="entry name" value="AMINO1PTASE"/>
</dbReference>
<keyword evidence="12" id="KW-1185">Reference proteome</keyword>
<dbReference type="GO" id="GO:0004177">
    <property type="term" value="F:aminopeptidase activity"/>
    <property type="evidence" value="ECO:0007669"/>
    <property type="project" value="UniProtKB-KW"/>
</dbReference>
<dbReference type="EC" id="3.4.11.-" evidence="10"/>
<proteinExistence type="inferred from homology"/>
<dbReference type="Gene3D" id="2.30.250.10">
    <property type="entry name" value="Aminopeptidase i, Domain 2"/>
    <property type="match status" value="1"/>
</dbReference>
<dbReference type="PANTHER" id="PTHR28570:SF3">
    <property type="entry name" value="ASPARTYL AMINOPEPTIDASE"/>
    <property type="match status" value="1"/>
</dbReference>
<evidence type="ECO:0000256" key="9">
    <source>
        <dbReference type="RuleBase" id="RU004386"/>
    </source>
</evidence>
<accession>A0ABU1UWX7</accession>
<evidence type="ECO:0000256" key="7">
    <source>
        <dbReference type="ARBA" id="ARBA00022833"/>
    </source>
</evidence>
<protein>
    <recommendedName>
        <fullName evidence="10">M18 family aminopeptidase</fullName>
        <ecNumber evidence="10">3.4.11.-</ecNumber>
    </recommendedName>
</protein>
<keyword evidence="5 9" id="KW-0479">Metal-binding</keyword>
<keyword evidence="7 9" id="KW-0862">Zinc</keyword>
<dbReference type="InterPro" id="IPR001948">
    <property type="entry name" value="Peptidase_M18"/>
</dbReference>
<dbReference type="RefSeq" id="WP_310071093.1">
    <property type="nucleotide sequence ID" value="NZ_JAVDVX010000002.1"/>
</dbReference>
<comment type="caution">
    <text evidence="11">The sequence shown here is derived from an EMBL/GenBank/DDBJ whole genome shotgun (WGS) entry which is preliminary data.</text>
</comment>
<dbReference type="Proteomes" id="UP001253595">
    <property type="component" value="Unassembled WGS sequence"/>
</dbReference>
<evidence type="ECO:0000256" key="10">
    <source>
        <dbReference type="RuleBase" id="RU004387"/>
    </source>
</evidence>
<keyword evidence="3 9" id="KW-0031">Aminopeptidase</keyword>
<dbReference type="CDD" id="cd05658">
    <property type="entry name" value="M18_DAP"/>
    <property type="match status" value="1"/>
</dbReference>
<dbReference type="Gene3D" id="3.40.630.10">
    <property type="entry name" value="Zn peptidases"/>
    <property type="match status" value="1"/>
</dbReference>
<dbReference type="PANTHER" id="PTHR28570">
    <property type="entry name" value="ASPARTYL AMINOPEPTIDASE"/>
    <property type="match status" value="1"/>
</dbReference>
<evidence type="ECO:0000256" key="4">
    <source>
        <dbReference type="ARBA" id="ARBA00022670"/>
    </source>
</evidence>
<keyword evidence="4 9" id="KW-0645">Protease</keyword>
<dbReference type="SUPFAM" id="SSF53187">
    <property type="entry name" value="Zn-dependent exopeptidases"/>
    <property type="match status" value="1"/>
</dbReference>
<comment type="cofactor">
    <cofactor evidence="1 10">
        <name>Zn(2+)</name>
        <dbReference type="ChEBI" id="CHEBI:29105"/>
    </cofactor>
</comment>
<evidence type="ECO:0000256" key="3">
    <source>
        <dbReference type="ARBA" id="ARBA00022438"/>
    </source>
</evidence>
<dbReference type="SUPFAM" id="SSF101821">
    <property type="entry name" value="Aminopeptidase/glucanase lid domain"/>
    <property type="match status" value="1"/>
</dbReference>
<keyword evidence="6 9" id="KW-0378">Hydrolase</keyword>
<dbReference type="EMBL" id="JAVDVX010000002">
    <property type="protein sequence ID" value="MDR7089661.1"/>
    <property type="molecule type" value="Genomic_DNA"/>
</dbReference>
<dbReference type="NCBIfam" id="NF002759">
    <property type="entry name" value="PRK02813.1"/>
    <property type="match status" value="1"/>
</dbReference>